<name>A0A1M4S501_9FIRM</name>
<gene>
    <name evidence="2" type="ORF">SAMN02745784_00026</name>
</gene>
<feature type="domain" description="AAA+ ATPase" evidence="1">
    <location>
        <begin position="286"/>
        <end position="447"/>
    </location>
</feature>
<dbReference type="GeneID" id="90994719"/>
<keyword evidence="2" id="KW-0418">Kinase</keyword>
<dbReference type="RefSeq" id="WP_200778079.1">
    <property type="nucleotide sequence ID" value="NZ_FQTY01000001.1"/>
</dbReference>
<dbReference type="SUPFAM" id="SSF52540">
    <property type="entry name" value="P-loop containing nucleoside triphosphate hydrolases"/>
    <property type="match status" value="1"/>
</dbReference>
<organism evidence="2 3">
    <name type="scientific">Tissierella praeacuta DSM 18095</name>
    <dbReference type="NCBI Taxonomy" id="1123404"/>
    <lineage>
        <taxon>Bacteria</taxon>
        <taxon>Bacillati</taxon>
        <taxon>Bacillota</taxon>
        <taxon>Tissierellia</taxon>
        <taxon>Tissierellales</taxon>
        <taxon>Tissierellaceae</taxon>
        <taxon>Tissierella</taxon>
    </lineage>
</organism>
<reference evidence="3" key="1">
    <citation type="submission" date="2016-11" db="EMBL/GenBank/DDBJ databases">
        <authorList>
            <person name="Varghese N."/>
            <person name="Submissions S."/>
        </authorList>
    </citation>
    <scope>NUCLEOTIDE SEQUENCE [LARGE SCALE GENOMIC DNA]</scope>
    <source>
        <strain evidence="3">DSM 18095</strain>
    </source>
</reference>
<evidence type="ECO:0000259" key="1">
    <source>
        <dbReference type="SMART" id="SM00382"/>
    </source>
</evidence>
<dbReference type="GO" id="GO:0016301">
    <property type="term" value="F:kinase activity"/>
    <property type="evidence" value="ECO:0007669"/>
    <property type="project" value="UniProtKB-KW"/>
</dbReference>
<dbReference type="Gene3D" id="3.40.50.300">
    <property type="entry name" value="P-loop containing nucleotide triphosphate hydrolases"/>
    <property type="match status" value="1"/>
</dbReference>
<dbReference type="InterPro" id="IPR006083">
    <property type="entry name" value="PRK/URK"/>
</dbReference>
<dbReference type="PANTHER" id="PTHR10285">
    <property type="entry name" value="URIDINE KINASE"/>
    <property type="match status" value="1"/>
</dbReference>
<dbReference type="Pfam" id="PF00485">
    <property type="entry name" value="PRK"/>
    <property type="match status" value="1"/>
</dbReference>
<dbReference type="SMART" id="SM00382">
    <property type="entry name" value="AAA"/>
    <property type="match status" value="1"/>
</dbReference>
<dbReference type="InterPro" id="IPR018163">
    <property type="entry name" value="Thr/Ala-tRNA-synth_IIc_edit"/>
</dbReference>
<evidence type="ECO:0000313" key="2">
    <source>
        <dbReference type="EMBL" id="SHE27275.1"/>
    </source>
</evidence>
<dbReference type="AlphaFoldDB" id="A0A1M4S501"/>
<sequence length="554" mass="63821">MANKIKLNVDGEGEILVEKGMVLKDVSKLVFEEDYKKYLGAKINNEVFNLSKSVEENTDISFLDIGDVDGYRIYTRTISAVFIIACGELFPERTVRIEHFLGEGLYATFEKGYSITFREVEKIQEKMEEIVKEDFPIVREKVPKEKAMALFKQYNYYDKIRLFNTLDREEIDVYSIGGHIDTYHGFLAPSTGYVDTFKLKYYYPGVLIMFPSMNSNYQLPEFRELKKLSKVFKEANDWGDILDLAYVGSLNEKIIDGGIAEVIRISEAFHEKKIANIADKICEDEDIHLILIAGPSSSGKTTFSKRLAVQLKVNGKRPISISVDDYFVDREKTPLNEDGTYDFESIDAIDLERLNKDLVSLLEGKEIELPKFNFITGKSEKSGKIVKVDKDHPIIVEGIHSLNPKMTNYIPEKNKYKIYISALTQLNIDAHNRIPTTDTRLIRRIVRDIKYRGNDATRTLEMWAGVRKGEEKNIFPFQEEADIMFDSALVYELSVLKKHIKPLLEEIDSSSIYYGEAKKLLKFLEYFKDIEDEGIIPPNSILREFIGKTYFDIH</sequence>
<dbReference type="InterPro" id="IPR003593">
    <property type="entry name" value="AAA+_ATPase"/>
</dbReference>
<dbReference type="STRING" id="1123404.SAMN02745784_00026"/>
<accession>A0A1M4S501</accession>
<protein>
    <submittedName>
        <fullName evidence="2">Uridine kinase</fullName>
    </submittedName>
</protein>
<keyword evidence="3" id="KW-1185">Reference proteome</keyword>
<dbReference type="SUPFAM" id="SSF55186">
    <property type="entry name" value="ThrRS/AlaRS common domain"/>
    <property type="match status" value="1"/>
</dbReference>
<dbReference type="InterPro" id="IPR027417">
    <property type="entry name" value="P-loop_NTPase"/>
</dbReference>
<dbReference type="Gene3D" id="3.30.980.10">
    <property type="entry name" value="Threonyl-trna Synthetase, Chain A, domain 2"/>
    <property type="match status" value="1"/>
</dbReference>
<keyword evidence="2" id="KW-0808">Transferase</keyword>
<dbReference type="EMBL" id="FQTY01000001">
    <property type="protein sequence ID" value="SHE27275.1"/>
    <property type="molecule type" value="Genomic_DNA"/>
</dbReference>
<dbReference type="GO" id="GO:0005524">
    <property type="term" value="F:ATP binding"/>
    <property type="evidence" value="ECO:0007669"/>
    <property type="project" value="InterPro"/>
</dbReference>
<dbReference type="CDD" id="cd02028">
    <property type="entry name" value="UMPK_like"/>
    <property type="match status" value="1"/>
</dbReference>
<proteinExistence type="predicted"/>
<evidence type="ECO:0000313" key="3">
    <source>
        <dbReference type="Proteomes" id="UP000184114"/>
    </source>
</evidence>
<dbReference type="Proteomes" id="UP000184114">
    <property type="component" value="Unassembled WGS sequence"/>
</dbReference>